<evidence type="ECO:0000313" key="8">
    <source>
        <dbReference type="Proteomes" id="UP000887013"/>
    </source>
</evidence>
<name>A0A8X6PP99_NEPPI</name>
<evidence type="ECO:0000313" key="7">
    <source>
        <dbReference type="EMBL" id="GFT81612.1"/>
    </source>
</evidence>
<protein>
    <recommendedName>
        <fullName evidence="6">FAM20 C-terminal domain-containing protein</fullName>
    </recommendedName>
</protein>
<comment type="subcellular location">
    <subcellularLocation>
        <location evidence="1">Golgi apparatus</location>
    </subcellularLocation>
</comment>
<keyword evidence="3" id="KW-0333">Golgi apparatus</keyword>
<dbReference type="PANTHER" id="PTHR12450">
    <property type="entry name" value="DENTIN MATRIX PROTEIN 4 PROTEIN FAM20"/>
    <property type="match status" value="1"/>
</dbReference>
<feature type="domain" description="FAM20 C-terminal" evidence="6">
    <location>
        <begin position="1"/>
        <end position="87"/>
    </location>
</feature>
<accession>A0A8X6PP99</accession>
<evidence type="ECO:0000256" key="5">
    <source>
        <dbReference type="ARBA" id="ARBA00023180"/>
    </source>
</evidence>
<dbReference type="Pfam" id="PF06702">
    <property type="entry name" value="Fam20C"/>
    <property type="match status" value="1"/>
</dbReference>
<keyword evidence="8" id="KW-1185">Reference proteome</keyword>
<reference evidence="7" key="1">
    <citation type="submission" date="2020-08" db="EMBL/GenBank/DDBJ databases">
        <title>Multicomponent nature underlies the extraordinary mechanical properties of spider dragline silk.</title>
        <authorList>
            <person name="Kono N."/>
            <person name="Nakamura H."/>
            <person name="Mori M."/>
            <person name="Yoshida Y."/>
            <person name="Ohtoshi R."/>
            <person name="Malay A.D."/>
            <person name="Moran D.A.P."/>
            <person name="Tomita M."/>
            <person name="Numata K."/>
            <person name="Arakawa K."/>
        </authorList>
    </citation>
    <scope>NUCLEOTIDE SEQUENCE</scope>
</reference>
<gene>
    <name evidence="7" type="primary">CG31145_8</name>
    <name evidence="7" type="ORF">NPIL_242391</name>
</gene>
<keyword evidence="5" id="KW-0325">Glycoprotein</keyword>
<sequence>FGKSKHDETSILAPLYQCCFMHATTFYRLLQLQLNPTKLSTLMGCSLYRDPLNPILLDGHLEALDRRLEKVLQVIRDCFESRDVSDVLFFDGDLDDGKYSDA</sequence>
<comment type="similarity">
    <text evidence="2">Belongs to the FAM20 family.</text>
</comment>
<evidence type="ECO:0000259" key="6">
    <source>
        <dbReference type="Pfam" id="PF06702"/>
    </source>
</evidence>
<evidence type="ECO:0000256" key="2">
    <source>
        <dbReference type="ARBA" id="ARBA00006557"/>
    </source>
</evidence>
<dbReference type="EMBL" id="BMAW01072176">
    <property type="protein sequence ID" value="GFT81612.1"/>
    <property type="molecule type" value="Genomic_DNA"/>
</dbReference>
<dbReference type="PANTHER" id="PTHR12450:SF22">
    <property type="entry name" value="EXTRACELLULAR SERINE_THREONINE PROTEIN CG31145"/>
    <property type="match status" value="1"/>
</dbReference>
<comment type="caution">
    <text evidence="7">The sequence shown here is derived from an EMBL/GenBank/DDBJ whole genome shotgun (WGS) entry which is preliminary data.</text>
</comment>
<dbReference type="InterPro" id="IPR009581">
    <property type="entry name" value="FAM20_C"/>
</dbReference>
<dbReference type="GO" id="GO:0004674">
    <property type="term" value="F:protein serine/threonine kinase activity"/>
    <property type="evidence" value="ECO:0007669"/>
    <property type="project" value="TreeGrafter"/>
</dbReference>
<evidence type="ECO:0000256" key="3">
    <source>
        <dbReference type="ARBA" id="ARBA00023034"/>
    </source>
</evidence>
<evidence type="ECO:0000256" key="1">
    <source>
        <dbReference type="ARBA" id="ARBA00004555"/>
    </source>
</evidence>
<organism evidence="7 8">
    <name type="scientific">Nephila pilipes</name>
    <name type="common">Giant wood spider</name>
    <name type="synonym">Nephila maculata</name>
    <dbReference type="NCBI Taxonomy" id="299642"/>
    <lineage>
        <taxon>Eukaryota</taxon>
        <taxon>Metazoa</taxon>
        <taxon>Ecdysozoa</taxon>
        <taxon>Arthropoda</taxon>
        <taxon>Chelicerata</taxon>
        <taxon>Arachnida</taxon>
        <taxon>Araneae</taxon>
        <taxon>Araneomorphae</taxon>
        <taxon>Entelegynae</taxon>
        <taxon>Araneoidea</taxon>
        <taxon>Nephilidae</taxon>
        <taxon>Nephila</taxon>
    </lineage>
</organism>
<feature type="non-terminal residue" evidence="7">
    <location>
        <position position="1"/>
    </location>
</feature>
<dbReference type="AlphaFoldDB" id="A0A8X6PP99"/>
<evidence type="ECO:0000256" key="4">
    <source>
        <dbReference type="ARBA" id="ARBA00023157"/>
    </source>
</evidence>
<dbReference type="InterPro" id="IPR024869">
    <property type="entry name" value="FAM20"/>
</dbReference>
<dbReference type="Proteomes" id="UP000887013">
    <property type="component" value="Unassembled WGS sequence"/>
</dbReference>
<proteinExistence type="inferred from homology"/>
<dbReference type="GO" id="GO:0005794">
    <property type="term" value="C:Golgi apparatus"/>
    <property type="evidence" value="ECO:0007669"/>
    <property type="project" value="UniProtKB-SubCell"/>
</dbReference>
<dbReference type="OrthoDB" id="8583677at2759"/>
<keyword evidence="4" id="KW-1015">Disulfide bond</keyword>